<proteinExistence type="predicted"/>
<protein>
    <recommendedName>
        <fullName evidence="2">Sialidase domain-containing protein</fullName>
    </recommendedName>
</protein>
<evidence type="ECO:0008006" key="2">
    <source>
        <dbReference type="Google" id="ProtNLM"/>
    </source>
</evidence>
<dbReference type="EMBL" id="LAZR01002579">
    <property type="protein sequence ID" value="KKN28237.1"/>
    <property type="molecule type" value="Genomic_DNA"/>
</dbReference>
<gene>
    <name evidence="1" type="ORF">LCGC14_0856470</name>
</gene>
<reference evidence="1" key="1">
    <citation type="journal article" date="2015" name="Nature">
        <title>Complex archaea that bridge the gap between prokaryotes and eukaryotes.</title>
        <authorList>
            <person name="Spang A."/>
            <person name="Saw J.H."/>
            <person name="Jorgensen S.L."/>
            <person name="Zaremba-Niedzwiedzka K."/>
            <person name="Martijn J."/>
            <person name="Lind A.E."/>
            <person name="van Eijk R."/>
            <person name="Schleper C."/>
            <person name="Guy L."/>
            <person name="Ettema T.J."/>
        </authorList>
    </citation>
    <scope>NUCLEOTIDE SEQUENCE</scope>
</reference>
<name>A0A0F9PU22_9ZZZZ</name>
<comment type="caution">
    <text evidence="1">The sequence shown here is derived from an EMBL/GenBank/DDBJ whole genome shotgun (WGS) entry which is preliminary data.</text>
</comment>
<evidence type="ECO:0000313" key="1">
    <source>
        <dbReference type="EMBL" id="KKN28237.1"/>
    </source>
</evidence>
<dbReference type="AlphaFoldDB" id="A0A0F9PU22"/>
<accession>A0A0F9PU22</accession>
<organism evidence="1">
    <name type="scientific">marine sediment metagenome</name>
    <dbReference type="NCBI Taxonomy" id="412755"/>
    <lineage>
        <taxon>unclassified sequences</taxon>
        <taxon>metagenomes</taxon>
        <taxon>ecological metagenomes</taxon>
    </lineage>
</organism>
<sequence>MPTIEKRISVSSHDAEIDGSLWQDTLDRLRMGQTLSVYHNYMHFAGLSIPQGATITAAYIRFVSKTAQSGLAVHLDIDGEAIDNASVYTSVSTWAARSKTSVVDWDDLPAWAIDEVVDTPSLVSIIQAIVDRLGWSSGNNMNISIEEAGSDYFAYREPRSYDGDSSKAPLLHVEWTVPYLIAWGPGISGDSIFRTTVNPFFPTSDGKLLVVYSEDAQKVFYRVSTDGGDTWGDATEIFDAGSPGSGGTPIEVGGVAVSNVFYGAIGVGFQDMQPFKITYNSGTETFSYSVGTAISHSHETNIDVVWDSDNSYFHVLDESGGGGCKLWAFNTSLVEQYTWDSGNQNGIVPYMTGDGGDKLYVIWHTTATGVLYFRVMTAGASSYTVGDSETGLPSPGPTADERMAILWSSEAGKIDIVWVSGASPTYISTRNAKDDWTDKEEIDGVAVLPTCGADDGPSGGRMVVFTNKMNVKTDIGWCFKAIEAGAWRTSASDIVDGVIKTMEVYTIAGESGLFYKGQVVCVHQIHTTDAVLQTIVAVAHTADAVLQATVAATHTADAILQAAVTAIHTTDAYLVGRVAETYTTDAILSAVVVVAHTADAYLVTRLVETHATDAVLKSAVTTAHAADAILQVTLTTAHTADAVLQATVTVVYTTDAILVASVARAHTADAILRATETLLHTADAHLVSRITAVHTADAILQVTVATTFTTDAVLQATQTAVHTTDAILGVVVSKAHTTDAVLKAAFTSVHTADAILRITVVETHGTDALVVSVVSQVHTTDAVLQSTVVLAHTTDAILQAAATETHSTDAILKAEQTAAHVTDAVLKATAVLTHTADAYLITVVVKTHDTDAVLRQTVMAVHTADAVLQATVEIIHTVDAILQTVQTIVYTTDATLKGTVTKVHTADAILLSTGAVPVIDIALVLFSGALTTILESATLSIKLFSGDVSLVKRRAAVPLILSSGRTVIAKESKNGN</sequence>